<proteinExistence type="predicted"/>
<dbReference type="InterPro" id="IPR041698">
    <property type="entry name" value="Methyltransf_25"/>
</dbReference>
<evidence type="ECO:0000259" key="1">
    <source>
        <dbReference type="Pfam" id="PF13649"/>
    </source>
</evidence>
<dbReference type="CDD" id="cd02440">
    <property type="entry name" value="AdoMet_MTases"/>
    <property type="match status" value="1"/>
</dbReference>
<dbReference type="Proteomes" id="UP000268727">
    <property type="component" value="Unassembled WGS sequence"/>
</dbReference>
<dbReference type="InterPro" id="IPR029063">
    <property type="entry name" value="SAM-dependent_MTases_sf"/>
</dbReference>
<reference evidence="2 3" key="1">
    <citation type="submission" date="2018-11" db="EMBL/GenBank/DDBJ databases">
        <title>Sequencing the genomes of 1000 actinobacteria strains.</title>
        <authorList>
            <person name="Klenk H.-P."/>
        </authorList>
    </citation>
    <scope>NUCLEOTIDE SEQUENCE [LARGE SCALE GENOMIC DNA]</scope>
    <source>
        <strain evidence="2 3">DSM 44231</strain>
    </source>
</reference>
<sequence length="258" mass="29798">MIRKVSVDVESVNMRKYGLRRVAELYSTGGWMPPEVAIIADYGSELRKAMTLELGAGGGRLTAALATISKSLVATDFSIPMTRKLKERLPGITVSQVDARNLHSFRAEEFDLCWFGYNGIDSIPIRDRRTVFSEVRNVLRCGGLFIFSTHDRTFAETAARTPIPVRPWRLGETKRFFRCVFNRARMRRYQEFGEDYALVNDRALNFGLMTYYVDRKWQNELLAEESFRVLSVYATDGSRWENCEQPTDKWHYFVCKAI</sequence>
<gene>
    <name evidence="2" type="ORF">EDD40_7352</name>
</gene>
<keyword evidence="2" id="KW-0808">Transferase</keyword>
<accession>A0A3N1HHA0</accession>
<name>A0A3N1HHA0_9PSEU</name>
<dbReference type="Gene3D" id="3.40.50.150">
    <property type="entry name" value="Vaccinia Virus protein VP39"/>
    <property type="match status" value="1"/>
</dbReference>
<comment type="caution">
    <text evidence="2">The sequence shown here is derived from an EMBL/GenBank/DDBJ whole genome shotgun (WGS) entry which is preliminary data.</text>
</comment>
<dbReference type="SUPFAM" id="SSF53335">
    <property type="entry name" value="S-adenosyl-L-methionine-dependent methyltransferases"/>
    <property type="match status" value="1"/>
</dbReference>
<evidence type="ECO:0000313" key="3">
    <source>
        <dbReference type="Proteomes" id="UP000268727"/>
    </source>
</evidence>
<dbReference type="GO" id="GO:0008168">
    <property type="term" value="F:methyltransferase activity"/>
    <property type="evidence" value="ECO:0007669"/>
    <property type="project" value="UniProtKB-KW"/>
</dbReference>
<evidence type="ECO:0000313" key="2">
    <source>
        <dbReference type="EMBL" id="ROP41880.1"/>
    </source>
</evidence>
<dbReference type="GO" id="GO:0032259">
    <property type="term" value="P:methylation"/>
    <property type="evidence" value="ECO:0007669"/>
    <property type="project" value="UniProtKB-KW"/>
</dbReference>
<dbReference type="Pfam" id="PF13649">
    <property type="entry name" value="Methyltransf_25"/>
    <property type="match status" value="1"/>
</dbReference>
<dbReference type="EMBL" id="RJKM01000001">
    <property type="protein sequence ID" value="ROP41880.1"/>
    <property type="molecule type" value="Genomic_DNA"/>
</dbReference>
<feature type="domain" description="Methyltransferase" evidence="1">
    <location>
        <begin position="52"/>
        <end position="143"/>
    </location>
</feature>
<dbReference type="AlphaFoldDB" id="A0A3N1HHA0"/>
<keyword evidence="3" id="KW-1185">Reference proteome</keyword>
<organism evidence="2 3">
    <name type="scientific">Saccharothrix texasensis</name>
    <dbReference type="NCBI Taxonomy" id="103734"/>
    <lineage>
        <taxon>Bacteria</taxon>
        <taxon>Bacillati</taxon>
        <taxon>Actinomycetota</taxon>
        <taxon>Actinomycetes</taxon>
        <taxon>Pseudonocardiales</taxon>
        <taxon>Pseudonocardiaceae</taxon>
        <taxon>Saccharothrix</taxon>
    </lineage>
</organism>
<protein>
    <submittedName>
        <fullName evidence="2">Methyltransferase family protein</fullName>
    </submittedName>
</protein>
<keyword evidence="2" id="KW-0489">Methyltransferase</keyword>